<evidence type="ECO:0000313" key="4">
    <source>
        <dbReference type="EMBL" id="QIN81291.1"/>
    </source>
</evidence>
<evidence type="ECO:0000259" key="1">
    <source>
        <dbReference type="Pfam" id="PF09818"/>
    </source>
</evidence>
<reference evidence="4 5" key="1">
    <citation type="submission" date="2019-10" db="EMBL/GenBank/DDBJ databases">
        <title>Rubrobacter sp nov SCSIO 52090 isolated from a deep-sea sediment in the South China Sea.</title>
        <authorList>
            <person name="Chen R.W."/>
        </authorList>
    </citation>
    <scope>NUCLEOTIDE SEQUENCE [LARGE SCALE GENOMIC DNA]</scope>
    <source>
        <strain evidence="4 5">SCSIO 52909</strain>
    </source>
</reference>
<dbReference type="AlphaFoldDB" id="A0A6G8Q483"/>
<name>A0A6G8Q483_9ACTN</name>
<dbReference type="InterPro" id="IPR049069">
    <property type="entry name" value="MRB1590-like_C"/>
</dbReference>
<dbReference type="RefSeq" id="WP_166172518.1">
    <property type="nucleotide sequence ID" value="NZ_CP045119.1"/>
</dbReference>
<evidence type="ECO:0000259" key="2">
    <source>
        <dbReference type="Pfam" id="PF20446"/>
    </source>
</evidence>
<dbReference type="InterPro" id="IPR046834">
    <property type="entry name" value="ABC_ATPase_C"/>
</dbReference>
<dbReference type="Pfam" id="PF20446">
    <property type="entry name" value="ABC_N"/>
    <property type="match status" value="1"/>
</dbReference>
<dbReference type="InterPro" id="IPR046833">
    <property type="entry name" value="ABC_N"/>
</dbReference>
<feature type="domain" description="ATPase of the ABC class C-terminal" evidence="1">
    <location>
        <begin position="167"/>
        <end position="429"/>
    </location>
</feature>
<dbReference type="PANTHER" id="PTHR38149">
    <property type="entry name" value="ATPASE"/>
    <property type="match status" value="1"/>
</dbReference>
<evidence type="ECO:0000259" key="3">
    <source>
        <dbReference type="Pfam" id="PF21117"/>
    </source>
</evidence>
<evidence type="ECO:0000313" key="5">
    <source>
        <dbReference type="Proteomes" id="UP000501452"/>
    </source>
</evidence>
<dbReference type="InterPro" id="IPR027417">
    <property type="entry name" value="P-loop_NTPase"/>
</dbReference>
<dbReference type="PANTHER" id="PTHR38149:SF1">
    <property type="entry name" value="ATPASE"/>
    <property type="match status" value="1"/>
</dbReference>
<keyword evidence="5" id="KW-1185">Reference proteome</keyword>
<sequence>MRRLRTTLDRIDRKGYGAYKDLSGSFEFDGFTLFVDRVQRDPFAPPSLVRIRTKDNRFDQRLFGNPVRRMAFEDFLTRGVDRAIRRVVRGNRGSGGSGRVEIQRPSQKVLLRTSMVAERDYVEARMAVGLPARGRSVDGRAARAVLLEELPEIVGLALKPESLNGERARLHVETVEDAEYLRDLLPSLGLVAFVADGSVLPRESGASDRPLGEGAVPFESPDEFRVDVGLPNRGAVAGMGIPEGVTLVAGGGFHGKSTLLSALAWGVYDHVPGDGRELVVARGDAVKVRAEDGRSVAGVDISAMIGDLPGGRSTGSFSTPNASGSTSQAANIAEALEVGTSLLLVDEDTSATNFMIRDERMRELVRREPITPFIDLVRPLHRSLDVSTVVVVGGVGDYLDVADRVILLEDYAASDATEKAREVVGRYPPRATLDGREMNPPGPRRLRAGYLDLRRGKRETARGRGLEAIELGRERVDLSSVEQLAEAGQTEAAARIIGRFAAGGDAGTKEMAEQALADVAREGLDALSQFRGHPGEMSLPRAQELAAAVNRVRSLRADPGA</sequence>
<dbReference type="Proteomes" id="UP000501452">
    <property type="component" value="Chromosome"/>
</dbReference>
<proteinExistence type="predicted"/>
<dbReference type="Pfam" id="PF09818">
    <property type="entry name" value="ABC_ATPase"/>
    <property type="match status" value="1"/>
</dbReference>
<feature type="domain" description="MRB1590-like C-terminal" evidence="3">
    <location>
        <begin position="462"/>
        <end position="557"/>
    </location>
</feature>
<dbReference type="Pfam" id="PF21117">
    <property type="entry name" value="MRB1590_C"/>
    <property type="match status" value="1"/>
</dbReference>
<accession>A0A6G8Q483</accession>
<gene>
    <name evidence="4" type="ORF">GBA63_00645</name>
</gene>
<dbReference type="EMBL" id="CP045119">
    <property type="protein sequence ID" value="QIN81291.1"/>
    <property type="molecule type" value="Genomic_DNA"/>
</dbReference>
<organism evidence="4 5">
    <name type="scientific">Rubrobacter tropicus</name>
    <dbReference type="NCBI Taxonomy" id="2653851"/>
    <lineage>
        <taxon>Bacteria</taxon>
        <taxon>Bacillati</taxon>
        <taxon>Actinomycetota</taxon>
        <taxon>Rubrobacteria</taxon>
        <taxon>Rubrobacterales</taxon>
        <taxon>Rubrobacteraceae</taxon>
        <taxon>Rubrobacter</taxon>
    </lineage>
</organism>
<dbReference type="SUPFAM" id="SSF52540">
    <property type="entry name" value="P-loop containing nucleoside triphosphate hydrolases"/>
    <property type="match status" value="1"/>
</dbReference>
<protein>
    <submittedName>
        <fullName evidence="4">ATPase</fullName>
    </submittedName>
</protein>
<dbReference type="InterPro" id="IPR019195">
    <property type="entry name" value="ABC_ATPase_put"/>
</dbReference>
<feature type="domain" description="ATPase of the ABC class N-terminal" evidence="2">
    <location>
        <begin position="1"/>
        <end position="155"/>
    </location>
</feature>
<dbReference type="KEGG" id="rub:GBA63_00645"/>